<feature type="compositionally biased region" description="Basic and acidic residues" evidence="1">
    <location>
        <begin position="25"/>
        <end position="38"/>
    </location>
</feature>
<proteinExistence type="predicted"/>
<dbReference type="Proteomes" id="UP001459277">
    <property type="component" value="Unassembled WGS sequence"/>
</dbReference>
<protein>
    <submittedName>
        <fullName evidence="2">Uncharacterized protein</fullName>
    </submittedName>
</protein>
<keyword evidence="3" id="KW-1185">Reference proteome</keyword>
<feature type="region of interest" description="Disordered" evidence="1">
    <location>
        <begin position="1"/>
        <end position="50"/>
    </location>
</feature>
<comment type="caution">
    <text evidence="2">The sequence shown here is derived from an EMBL/GenBank/DDBJ whole genome shotgun (WGS) entry which is preliminary data.</text>
</comment>
<dbReference type="EMBL" id="JAZDWU010000008">
    <property type="protein sequence ID" value="KAK9994900.1"/>
    <property type="molecule type" value="Genomic_DNA"/>
</dbReference>
<dbReference type="AlphaFoldDB" id="A0AAW2CD28"/>
<sequence length="133" mass="15376">MNLTTTTNQNPPEHNQQKPISQPTKKPEHNHADVHESDLTTTKPPKHNPISVVGLVEARGGIRFLIKSDRPTHGLGWKHGSVWWDWWRGQREIEERKGREWWMSAGESETGIKWRRVGIKNNFLLYHLATVGC</sequence>
<accession>A0AAW2CD28</accession>
<evidence type="ECO:0000313" key="2">
    <source>
        <dbReference type="EMBL" id="KAK9994900.1"/>
    </source>
</evidence>
<organism evidence="2 3">
    <name type="scientific">Lithocarpus litseifolius</name>
    <dbReference type="NCBI Taxonomy" id="425828"/>
    <lineage>
        <taxon>Eukaryota</taxon>
        <taxon>Viridiplantae</taxon>
        <taxon>Streptophyta</taxon>
        <taxon>Embryophyta</taxon>
        <taxon>Tracheophyta</taxon>
        <taxon>Spermatophyta</taxon>
        <taxon>Magnoliopsida</taxon>
        <taxon>eudicotyledons</taxon>
        <taxon>Gunneridae</taxon>
        <taxon>Pentapetalae</taxon>
        <taxon>rosids</taxon>
        <taxon>fabids</taxon>
        <taxon>Fagales</taxon>
        <taxon>Fagaceae</taxon>
        <taxon>Lithocarpus</taxon>
    </lineage>
</organism>
<gene>
    <name evidence="2" type="ORF">SO802_024603</name>
</gene>
<name>A0AAW2CD28_9ROSI</name>
<reference evidence="2 3" key="1">
    <citation type="submission" date="2024-01" db="EMBL/GenBank/DDBJ databases">
        <title>A telomere-to-telomere, gap-free genome of sweet tea (Lithocarpus litseifolius).</title>
        <authorList>
            <person name="Zhou J."/>
        </authorList>
    </citation>
    <scope>NUCLEOTIDE SEQUENCE [LARGE SCALE GENOMIC DNA]</scope>
    <source>
        <strain evidence="2">Zhou-2022a</strain>
        <tissue evidence="2">Leaf</tissue>
    </source>
</reference>
<evidence type="ECO:0000313" key="3">
    <source>
        <dbReference type="Proteomes" id="UP001459277"/>
    </source>
</evidence>
<feature type="compositionally biased region" description="Polar residues" evidence="1">
    <location>
        <begin position="1"/>
        <end position="24"/>
    </location>
</feature>
<evidence type="ECO:0000256" key="1">
    <source>
        <dbReference type="SAM" id="MobiDB-lite"/>
    </source>
</evidence>